<proteinExistence type="inferred from homology"/>
<dbReference type="InterPro" id="IPR007121">
    <property type="entry name" value="RNA_pol_bsu_CS"/>
</dbReference>
<evidence type="ECO:0000256" key="8">
    <source>
        <dbReference type="RuleBase" id="RU363031"/>
    </source>
</evidence>
<dbReference type="InterPro" id="IPR015712">
    <property type="entry name" value="DNA-dir_RNA_pol_su2"/>
</dbReference>
<dbReference type="GO" id="GO:0000428">
    <property type="term" value="C:DNA-directed RNA polymerase complex"/>
    <property type="evidence" value="ECO:0007669"/>
    <property type="project" value="UniProtKB-KW"/>
</dbReference>
<dbReference type="Pfam" id="PF00562">
    <property type="entry name" value="RNA_pol_Rpb2_6"/>
    <property type="match status" value="1"/>
</dbReference>
<evidence type="ECO:0000259" key="9">
    <source>
        <dbReference type="Pfam" id="PF00562"/>
    </source>
</evidence>
<dbReference type="PANTHER" id="PTHR20856">
    <property type="entry name" value="DNA-DIRECTED RNA POLYMERASE I SUBUNIT 2"/>
    <property type="match status" value="1"/>
</dbReference>
<dbReference type="Gene3D" id="3.90.1100.10">
    <property type="match status" value="2"/>
</dbReference>
<dbReference type="Gene3D" id="3.90.1110.10">
    <property type="entry name" value="RNA polymerase Rpb2, domain 2"/>
    <property type="match status" value="2"/>
</dbReference>
<dbReference type="Gene3D" id="3.90.1800.10">
    <property type="entry name" value="RNA polymerase alpha subunit dimerisation domain"/>
    <property type="match status" value="1"/>
</dbReference>
<dbReference type="InterPro" id="IPR014724">
    <property type="entry name" value="RNA_pol_RPB2_OB-fold"/>
</dbReference>
<feature type="domain" description="DNA-directed RNA polymerase beta subunit external 1" evidence="14">
    <location>
        <begin position="555"/>
        <end position="622"/>
    </location>
</feature>
<dbReference type="InterPro" id="IPR037033">
    <property type="entry name" value="DNA-dir_RNAP_su2_hyb_sf"/>
</dbReference>
<feature type="domain" description="RNA polymerase Rpb2" evidence="13">
    <location>
        <begin position="477"/>
        <end position="545"/>
    </location>
</feature>
<sequence length="1293" mass="144680">MLVKKKQSSKQNGHVSSADASANYTDLLEVQIKSFRDFFQLGVSPENRMSEGLYRVFMEHFPIEDAKRNYTLGFIDYNLELPQYTPRECIDRGLTYDVPLKAKLRLLQNDEQTGKYEGMEQEVFLGNIPYMTEQGSFILNGVERVVVSQVHKSSGIFFFENKHISGSNVYSAKVVPAKGIWIEFSVDINSVMYIYVDRKKKIPITTMLRAIGYSSDKDILDIFGLSEEVEATRETLESHMGRKIAARVLKSWAEEFIDEETGEVLPYTRHEVLVERNTTLDEASIEMVLSSGVSSVFLHKSDAVYADYNVIYNTFNKDSANDTKEAIEQIYRQLRNTEAPDWQIARDTVEGLVFSSKRYTLGEVGRYRINKKLHLDVPIKTCVLTQEDIIQIIQYLIKVVNGKAEVDDIDHLSNRRVRSVGEQLYTQFGVGLSRLARTIRERINVRDNETFKLADLINARTLSSVINSFFGINPLSQLIDQVNPLAEITHKRRVSALGPGGLSRDRAGFEVRDVHYSHYGRLCTIETPEGMNIGLISSLCMYARINRMGFIETPYRKVEKGKVNLSGEICYLNAAEEEGANFAPASIRLDEKGTILDERVKVRNGDEYPLVKQDQIDYMDISSSQIASVAASLIPFLEHNDASRALMGSNMQRQAVPLIRPDVPIVCTGVEKRVAKEFRGLPTAEGSGVVTYVDSRKITIHYDRSEEEALVAFSDASVSYTIDKFRGTNRSTCINLSPMVAKGDLVQKGQLLCQGYATKNGELALGKNLKVAFLSWKGYTFEDGIVISERVVYDDVFTSIHIKEFVLEVKDTKFGAEELTNEIPNVSEETIGKLDPNGIIKVGTEVKEGDILIGKITPKGEIDVTPEARLLKAIFGDKAGDVKNTSLRVPPGMEGIVIDTKIFSSPEKSKESKLKVKKELDLLRKAHARTLLTLRETAIQKLVMVLDGVVTNGIYHQFGDEIIAEGTPFTPALIAEKLFPKKNIYRDESLYHLPEEVNLMGDLLLSNWTHDAHKNELVQHIIGNYTKKRTECIVRFKREKFTLEAGDGLPKGVVKIAKVYIAEKRKLKVGDKMSGRHGNKGIVCKIVPQEDMPFLADGTAVDVVLSPLALPSRMNLGQLYETVLGWAGYTLGERYTNPIFEGMGLDEISCELQRAGLPDFGKTTVYDGGTGLPFEQKVTVGIVYLLKLAHLVDDKMHARSTGPYSLITQQPLGGKAQFGGQRFGEMEVWALEAYGAAYTLQEMLNTKSDDVVGRSKAYEAIVKGNNIPKPNLPESFNVLIHELRGLGLEITLV</sequence>
<evidence type="ECO:0000259" key="10">
    <source>
        <dbReference type="Pfam" id="PF04560"/>
    </source>
</evidence>
<evidence type="ECO:0000256" key="5">
    <source>
        <dbReference type="ARBA" id="ARBA00048552"/>
    </source>
</evidence>
<dbReference type="Pfam" id="PF04560">
    <property type="entry name" value="RNA_pol_Rpb2_7"/>
    <property type="match status" value="1"/>
</dbReference>
<evidence type="ECO:0000256" key="3">
    <source>
        <dbReference type="ARBA" id="ARBA00022695"/>
    </source>
</evidence>
<dbReference type="EC" id="2.7.7.6" evidence="6 8"/>
<feature type="domain" description="RNA polymerase Rpb2" evidence="11">
    <location>
        <begin position="312"/>
        <end position="418"/>
    </location>
</feature>
<evidence type="ECO:0000313" key="16">
    <source>
        <dbReference type="Proteomes" id="UP000270927"/>
    </source>
</evidence>
<keyword evidence="16" id="KW-1185">Reference proteome</keyword>
<dbReference type="Gene3D" id="2.40.50.100">
    <property type="match status" value="1"/>
</dbReference>
<evidence type="ECO:0000256" key="6">
    <source>
        <dbReference type="HAMAP-Rule" id="MF_01321"/>
    </source>
</evidence>
<dbReference type="Proteomes" id="UP000270927">
    <property type="component" value="Unassembled WGS sequence"/>
</dbReference>
<protein>
    <recommendedName>
        <fullName evidence="6 8">DNA-directed RNA polymerase subunit beta</fullName>
        <shortName evidence="6">RNAP subunit beta</shortName>
        <ecNumber evidence="6 8">2.7.7.6</ecNumber>
    </recommendedName>
    <alternativeName>
        <fullName evidence="6">RNA polymerase subunit beta</fullName>
    </alternativeName>
    <alternativeName>
        <fullName evidence="6">Transcriptase subunit beta</fullName>
    </alternativeName>
</protein>
<evidence type="ECO:0000259" key="13">
    <source>
        <dbReference type="Pfam" id="PF04565"/>
    </source>
</evidence>
<dbReference type="GO" id="GO:0006351">
    <property type="term" value="P:DNA-templated transcription"/>
    <property type="evidence" value="ECO:0007669"/>
    <property type="project" value="UniProtKB-UniRule"/>
</dbReference>
<evidence type="ECO:0000259" key="11">
    <source>
        <dbReference type="Pfam" id="PF04561"/>
    </source>
</evidence>
<dbReference type="PROSITE" id="PS01166">
    <property type="entry name" value="RNA_POL_BETA"/>
    <property type="match status" value="1"/>
</dbReference>
<dbReference type="InterPro" id="IPR007644">
    <property type="entry name" value="RNA_pol_bsu_protrusion"/>
</dbReference>
<organism evidence="15 16">
    <name type="scientific">Candidatus Cardinium hertigii</name>
    <dbReference type="NCBI Taxonomy" id="247481"/>
    <lineage>
        <taxon>Bacteria</taxon>
        <taxon>Pseudomonadati</taxon>
        <taxon>Bacteroidota</taxon>
        <taxon>Cytophagia</taxon>
        <taxon>Cytophagales</taxon>
        <taxon>Amoebophilaceae</taxon>
        <taxon>Candidatus Cardinium</taxon>
    </lineage>
</organism>
<dbReference type="SUPFAM" id="SSF64484">
    <property type="entry name" value="beta and beta-prime subunits of DNA dependent RNA-polymerase"/>
    <property type="match status" value="1"/>
</dbReference>
<feature type="domain" description="RNA polymerase beta subunit protrusion" evidence="12">
    <location>
        <begin position="27"/>
        <end position="463"/>
    </location>
</feature>
<comment type="function">
    <text evidence="6 8">DNA-dependent RNA polymerase catalyzes the transcription of DNA into RNA using the four ribonucleoside triphosphates as substrates.</text>
</comment>
<dbReference type="InterPro" id="IPR042107">
    <property type="entry name" value="DNA-dir_RNA_pol_bsu_ext_1_sf"/>
</dbReference>
<dbReference type="InterPro" id="IPR007642">
    <property type="entry name" value="RNA_pol_Rpb2_2"/>
</dbReference>
<feature type="domain" description="RNA polymerase Rpb2" evidence="10">
    <location>
        <begin position="1219"/>
        <end position="1292"/>
    </location>
</feature>
<name>A0A3N2QBX8_9BACT</name>
<evidence type="ECO:0000313" key="15">
    <source>
        <dbReference type="EMBL" id="ROT47323.1"/>
    </source>
</evidence>
<dbReference type="Gene3D" id="2.30.150.10">
    <property type="entry name" value="DNA-directed RNA polymerase, beta subunit, external 1 domain"/>
    <property type="match status" value="1"/>
</dbReference>
<dbReference type="InterPro" id="IPR007641">
    <property type="entry name" value="RNA_pol_Rpb2_7"/>
</dbReference>
<comment type="catalytic activity">
    <reaction evidence="5 6 8">
        <text>RNA(n) + a ribonucleoside 5'-triphosphate = RNA(n+1) + diphosphate</text>
        <dbReference type="Rhea" id="RHEA:21248"/>
        <dbReference type="Rhea" id="RHEA-COMP:14527"/>
        <dbReference type="Rhea" id="RHEA-COMP:17342"/>
        <dbReference type="ChEBI" id="CHEBI:33019"/>
        <dbReference type="ChEBI" id="CHEBI:61557"/>
        <dbReference type="ChEBI" id="CHEBI:140395"/>
        <dbReference type="EC" id="2.7.7.6"/>
    </reaction>
</comment>
<feature type="domain" description="RNA polymerase Rpb2" evidence="11">
    <location>
        <begin position="155"/>
        <end position="224"/>
    </location>
</feature>
<dbReference type="Pfam" id="PF04563">
    <property type="entry name" value="RNA_pol_Rpb2_1"/>
    <property type="match status" value="1"/>
</dbReference>
<feature type="domain" description="DNA-directed RNA polymerase subunit 2 hybrid-binding" evidence="9">
    <location>
        <begin position="684"/>
        <end position="1217"/>
    </location>
</feature>
<dbReference type="InterPro" id="IPR007120">
    <property type="entry name" value="DNA-dir_RNAP_su2_dom"/>
</dbReference>
<evidence type="ECO:0000256" key="1">
    <source>
        <dbReference type="ARBA" id="ARBA00022478"/>
    </source>
</evidence>
<evidence type="ECO:0000259" key="14">
    <source>
        <dbReference type="Pfam" id="PF10385"/>
    </source>
</evidence>
<dbReference type="OrthoDB" id="9803954at2"/>
<evidence type="ECO:0000256" key="4">
    <source>
        <dbReference type="ARBA" id="ARBA00023163"/>
    </source>
</evidence>
<gene>
    <name evidence="6 15" type="primary">rpoB</name>
    <name evidence="15" type="ORF">EDM02_02690</name>
</gene>
<reference evidence="15 16" key="1">
    <citation type="submission" date="2018-09" db="EMBL/GenBank/DDBJ databases">
        <title>Comparative Genomics of Wolbachia-Cardinium Dual Endosymbiosis in a Plant-Parasitic Nematode.</title>
        <authorList>
            <person name="Brown A.M.V."/>
            <person name="Wasala S.K."/>
            <person name="Howe D.K."/>
            <person name="Peetz A.B."/>
            <person name="Zasada I.A."/>
            <person name="Denver D.R."/>
        </authorList>
    </citation>
    <scope>NUCLEOTIDE SEQUENCE [LARGE SCALE GENOMIC DNA]</scope>
    <source>
        <strain evidence="15 16">Pp_1</strain>
    </source>
</reference>
<dbReference type="HAMAP" id="MF_01321">
    <property type="entry name" value="RNApol_bact_RpoB"/>
    <property type="match status" value="1"/>
</dbReference>
<dbReference type="EMBL" id="RARA01000024">
    <property type="protein sequence ID" value="ROT47323.1"/>
    <property type="molecule type" value="Genomic_DNA"/>
</dbReference>
<comment type="subunit">
    <text evidence="6 8">The RNAP catalytic core consists of 2 alpha, 1 beta, 1 beta' and 1 omega subunit. When a sigma factor is associated with the core the holoenzyme is formed, which can initiate transcription.</text>
</comment>
<accession>A0A3N2QBX8</accession>
<dbReference type="InterPro" id="IPR037034">
    <property type="entry name" value="RNA_pol_Rpb2_2_sf"/>
</dbReference>
<dbReference type="GO" id="GO:0032549">
    <property type="term" value="F:ribonucleoside binding"/>
    <property type="evidence" value="ECO:0007669"/>
    <property type="project" value="InterPro"/>
</dbReference>
<dbReference type="InterPro" id="IPR010243">
    <property type="entry name" value="RNA_pol_bsu_bac"/>
</dbReference>
<dbReference type="GO" id="GO:0003677">
    <property type="term" value="F:DNA binding"/>
    <property type="evidence" value="ECO:0007669"/>
    <property type="project" value="UniProtKB-UniRule"/>
</dbReference>
<dbReference type="FunFam" id="3.90.1800.10:FF:000001">
    <property type="entry name" value="DNA-directed RNA polymerase subunit beta"/>
    <property type="match status" value="1"/>
</dbReference>
<dbReference type="Pfam" id="PF10385">
    <property type="entry name" value="RNA_pol_Rpb2_45"/>
    <property type="match status" value="1"/>
</dbReference>
<keyword evidence="2 6" id="KW-0808">Transferase</keyword>
<dbReference type="InterPro" id="IPR019462">
    <property type="entry name" value="DNA-dir_RNA_pol_bsu_external_1"/>
</dbReference>
<keyword evidence="1 6" id="KW-0240">DNA-directed RNA polymerase</keyword>
<comment type="similarity">
    <text evidence="6 7">Belongs to the RNA polymerase beta chain family.</text>
</comment>
<evidence type="ECO:0000256" key="7">
    <source>
        <dbReference type="RuleBase" id="RU000434"/>
    </source>
</evidence>
<keyword evidence="4 6" id="KW-0804">Transcription</keyword>
<comment type="caution">
    <text evidence="15">The sequence shown here is derived from an EMBL/GenBank/DDBJ whole genome shotgun (WGS) entry which is preliminary data.</text>
</comment>
<dbReference type="CDD" id="cd00653">
    <property type="entry name" value="RNA_pol_B_RPB2"/>
    <property type="match status" value="1"/>
</dbReference>
<dbReference type="Gene3D" id="2.40.270.10">
    <property type="entry name" value="DNA-directed RNA polymerase, subunit 2, domain 6"/>
    <property type="match status" value="2"/>
</dbReference>
<dbReference type="GO" id="GO:0003899">
    <property type="term" value="F:DNA-directed RNA polymerase activity"/>
    <property type="evidence" value="ECO:0007669"/>
    <property type="project" value="UniProtKB-UniRule"/>
</dbReference>
<dbReference type="NCBIfam" id="TIGR02013">
    <property type="entry name" value="rpoB"/>
    <property type="match status" value="1"/>
</dbReference>
<dbReference type="Pfam" id="PF04561">
    <property type="entry name" value="RNA_pol_Rpb2_2"/>
    <property type="match status" value="2"/>
</dbReference>
<dbReference type="InterPro" id="IPR007645">
    <property type="entry name" value="RNA_pol_Rpb2_3"/>
</dbReference>
<evidence type="ECO:0000259" key="12">
    <source>
        <dbReference type="Pfam" id="PF04563"/>
    </source>
</evidence>
<dbReference type="Pfam" id="PF04565">
    <property type="entry name" value="RNA_pol_Rpb2_3"/>
    <property type="match status" value="1"/>
</dbReference>
<keyword evidence="3 6" id="KW-0548">Nucleotidyltransferase</keyword>
<evidence type="ECO:0000256" key="2">
    <source>
        <dbReference type="ARBA" id="ARBA00022679"/>
    </source>
</evidence>
<dbReference type="NCBIfam" id="NF001616">
    <property type="entry name" value="PRK00405.1"/>
    <property type="match status" value="1"/>
</dbReference>
<dbReference type="Gene3D" id="2.40.50.150">
    <property type="match status" value="1"/>
</dbReference>